<evidence type="ECO:0000256" key="2">
    <source>
        <dbReference type="SAM" id="Phobius"/>
    </source>
</evidence>
<keyword evidence="4" id="KW-0378">Hydrolase</keyword>
<keyword evidence="2" id="KW-1133">Transmembrane helix</keyword>
<dbReference type="Proteomes" id="UP001252186">
    <property type="component" value="Unassembled WGS sequence"/>
</dbReference>
<gene>
    <name evidence="4" type="ORF">RM519_10760</name>
</gene>
<keyword evidence="2" id="KW-0472">Membrane</keyword>
<dbReference type="EC" id="3.4.-.-" evidence="4"/>
<dbReference type="PANTHER" id="PTHR21666">
    <property type="entry name" value="PEPTIDASE-RELATED"/>
    <property type="match status" value="1"/>
</dbReference>
<dbReference type="RefSeq" id="WP_311593815.1">
    <property type="nucleotide sequence ID" value="NZ_JAVRHV010000005.1"/>
</dbReference>
<dbReference type="InterPro" id="IPR050570">
    <property type="entry name" value="Cell_wall_metabolism_enzyme"/>
</dbReference>
<reference evidence="4 5" key="1">
    <citation type="submission" date="2023-09" db="EMBL/GenBank/DDBJ databases">
        <authorList>
            <person name="Rey-Velasco X."/>
        </authorList>
    </citation>
    <scope>NUCLEOTIDE SEQUENCE [LARGE SCALE GENOMIC DNA]</scope>
    <source>
        <strain evidence="4 5">P050</strain>
    </source>
</reference>
<dbReference type="CDD" id="cd12797">
    <property type="entry name" value="M23_peptidase"/>
    <property type="match status" value="1"/>
</dbReference>
<keyword evidence="2" id="KW-0812">Transmembrane</keyword>
<sequence length="289" mass="32677">MTEQTQNKKNLKQKLTHKYRMVLINEDTFEEKLSFKMSRLNVFIAIGIVAIILISVTAALISFTSLKEYIPGYSSLKLKKQTNELILKIDSLETILEVNNRYISNFQNVLMDDVTAFNFDKDSVFETLQFNQDSLQIDSSELDSLFRLEVESEDKYSFFNEAQKDVGIVFFAPVTGKITQTYDINLRHFAVDVVVKTGTPVKAVADGTVVFAEWTAATGHVIVLQHTKKYISIYKHNGELHKQQGDLVKSGEVIASSGSTGELTTGPHLHFELWSDGYPVNPTNFIDFE</sequence>
<dbReference type="GO" id="GO:0016787">
    <property type="term" value="F:hydrolase activity"/>
    <property type="evidence" value="ECO:0007669"/>
    <property type="project" value="UniProtKB-KW"/>
</dbReference>
<evidence type="ECO:0000313" key="5">
    <source>
        <dbReference type="Proteomes" id="UP001252186"/>
    </source>
</evidence>
<protein>
    <submittedName>
        <fullName evidence="4">M23 family metallopeptidase</fullName>
        <ecNumber evidence="4">3.4.-.-</ecNumber>
    </submittedName>
</protein>
<accession>A0ABU2Y6A1</accession>
<proteinExistence type="predicted"/>
<dbReference type="SUPFAM" id="SSF51261">
    <property type="entry name" value="Duplicated hybrid motif"/>
    <property type="match status" value="1"/>
</dbReference>
<dbReference type="Gene3D" id="2.70.70.10">
    <property type="entry name" value="Glucose Permease (Domain IIA)"/>
    <property type="match status" value="1"/>
</dbReference>
<dbReference type="EMBL" id="JAVRHV010000005">
    <property type="protein sequence ID" value="MDT0553728.1"/>
    <property type="molecule type" value="Genomic_DNA"/>
</dbReference>
<feature type="transmembrane region" description="Helical" evidence="2">
    <location>
        <begin position="42"/>
        <end position="63"/>
    </location>
</feature>
<keyword evidence="5" id="KW-1185">Reference proteome</keyword>
<dbReference type="PANTHER" id="PTHR21666:SF289">
    <property type="entry name" value="L-ALA--D-GLU ENDOPEPTIDASE"/>
    <property type="match status" value="1"/>
</dbReference>
<keyword evidence="1" id="KW-0732">Signal</keyword>
<organism evidence="4 5">
    <name type="scientific">Urechidicola vernalis</name>
    <dbReference type="NCBI Taxonomy" id="3075600"/>
    <lineage>
        <taxon>Bacteria</taxon>
        <taxon>Pseudomonadati</taxon>
        <taxon>Bacteroidota</taxon>
        <taxon>Flavobacteriia</taxon>
        <taxon>Flavobacteriales</taxon>
        <taxon>Flavobacteriaceae</taxon>
        <taxon>Urechidicola</taxon>
    </lineage>
</organism>
<evidence type="ECO:0000256" key="1">
    <source>
        <dbReference type="ARBA" id="ARBA00022729"/>
    </source>
</evidence>
<evidence type="ECO:0000259" key="3">
    <source>
        <dbReference type="Pfam" id="PF01551"/>
    </source>
</evidence>
<dbReference type="InterPro" id="IPR016047">
    <property type="entry name" value="M23ase_b-sheet_dom"/>
</dbReference>
<name>A0ABU2Y6A1_9FLAO</name>
<comment type="caution">
    <text evidence="4">The sequence shown here is derived from an EMBL/GenBank/DDBJ whole genome shotgun (WGS) entry which is preliminary data.</text>
</comment>
<dbReference type="InterPro" id="IPR011055">
    <property type="entry name" value="Dup_hybrid_motif"/>
</dbReference>
<evidence type="ECO:0000313" key="4">
    <source>
        <dbReference type="EMBL" id="MDT0553728.1"/>
    </source>
</evidence>
<dbReference type="Pfam" id="PF01551">
    <property type="entry name" value="Peptidase_M23"/>
    <property type="match status" value="1"/>
</dbReference>
<feature type="domain" description="M23ase beta-sheet core" evidence="3">
    <location>
        <begin position="188"/>
        <end position="282"/>
    </location>
</feature>